<dbReference type="eggNOG" id="COG0399">
    <property type="taxonomic scope" value="Bacteria"/>
</dbReference>
<dbReference type="GO" id="GO:0008483">
    <property type="term" value="F:transaminase activity"/>
    <property type="evidence" value="ECO:0007669"/>
    <property type="project" value="TreeGrafter"/>
</dbReference>
<dbReference type="CDD" id="cd00616">
    <property type="entry name" value="AHBA_syn"/>
    <property type="match status" value="1"/>
</dbReference>
<evidence type="ECO:0000256" key="1">
    <source>
        <dbReference type="ARBA" id="ARBA00037999"/>
    </source>
</evidence>
<evidence type="ECO:0000313" key="6">
    <source>
        <dbReference type="Proteomes" id="UP000003416"/>
    </source>
</evidence>
<evidence type="ECO:0000256" key="4">
    <source>
        <dbReference type="RuleBase" id="RU004508"/>
    </source>
</evidence>
<proteinExistence type="inferred from homology"/>
<gene>
    <name evidence="5" type="ORF">HMPREF9446_03493</name>
</gene>
<sequence length="368" mass="40582">MIKLSKPYITDQCISNVVEVLRSGNLVQGQFVNQLENDVKSYLGVKHAFAVSSGTAALHLALIALGIGPGDEVIVPAFTFPATANVVELVGATTVLVDINLDDFCIDTSKIEQAITPKTKAIMPVHEFGQAAKMDDIIQLAQKYNLNIVEDAACALGAEFGSKKVGTFGELGCFSLHPRKAITSGEGGILVTNKDDIAEKVAMYRNHGIVYKDSKLDFEVAGLNYRLTDFQAALCIPQLEMLTELIECRIKQANFYNDFLGCTSNIKTPVVFDNRKMVFQTYHILLSDDINRDLLIATLKEHEIEVNFGAQALNALKYYSNKYSYKYSDCPNAFRARVQGLALPLGMHLNDADIKYISSTIKKVLCKY</sequence>
<accession>F3PXJ5</accession>
<dbReference type="STRING" id="763034.HMPREF9446_03493"/>
<dbReference type="AlphaFoldDB" id="F3PXJ5"/>
<dbReference type="SUPFAM" id="SSF53383">
    <property type="entry name" value="PLP-dependent transferases"/>
    <property type="match status" value="1"/>
</dbReference>
<protein>
    <submittedName>
        <fullName evidence="5">Putative pleiotropic regulatory protein DegT</fullName>
    </submittedName>
</protein>
<keyword evidence="3 4" id="KW-0663">Pyridoxal phosphate</keyword>
<comment type="caution">
    <text evidence="5">The sequence shown here is derived from an EMBL/GenBank/DDBJ whole genome shotgun (WGS) entry which is preliminary data.</text>
</comment>
<dbReference type="Proteomes" id="UP000003416">
    <property type="component" value="Unassembled WGS sequence"/>
</dbReference>
<dbReference type="GO" id="GO:0000271">
    <property type="term" value="P:polysaccharide biosynthetic process"/>
    <property type="evidence" value="ECO:0007669"/>
    <property type="project" value="TreeGrafter"/>
</dbReference>
<dbReference type="InterPro" id="IPR015422">
    <property type="entry name" value="PyrdxlP-dep_Trfase_small"/>
</dbReference>
<dbReference type="Pfam" id="PF01041">
    <property type="entry name" value="DegT_DnrJ_EryC1"/>
    <property type="match status" value="1"/>
</dbReference>
<dbReference type="Gene3D" id="3.40.640.10">
    <property type="entry name" value="Type I PLP-dependent aspartate aminotransferase-like (Major domain)"/>
    <property type="match status" value="1"/>
</dbReference>
<dbReference type="GO" id="GO:0030170">
    <property type="term" value="F:pyridoxal phosphate binding"/>
    <property type="evidence" value="ECO:0007669"/>
    <property type="project" value="TreeGrafter"/>
</dbReference>
<reference evidence="5 6" key="1">
    <citation type="submission" date="2011-02" db="EMBL/GenBank/DDBJ databases">
        <authorList>
            <person name="Weinstock G."/>
            <person name="Sodergren E."/>
            <person name="Clifton S."/>
            <person name="Fulton L."/>
            <person name="Fulton B."/>
            <person name="Courtney L."/>
            <person name="Fronick C."/>
            <person name="Harrison M."/>
            <person name="Strong C."/>
            <person name="Farmer C."/>
            <person name="Delahaunty K."/>
            <person name="Markovic C."/>
            <person name="Hall O."/>
            <person name="Minx P."/>
            <person name="Tomlinson C."/>
            <person name="Mitreva M."/>
            <person name="Hou S."/>
            <person name="Chen J."/>
            <person name="Wollam A."/>
            <person name="Pepin K.H."/>
            <person name="Johnson M."/>
            <person name="Bhonagiri V."/>
            <person name="Zhang X."/>
            <person name="Suruliraj S."/>
            <person name="Warren W."/>
            <person name="Chinwalla A."/>
            <person name="Mardis E.R."/>
            <person name="Wilson R.K."/>
        </authorList>
    </citation>
    <scope>NUCLEOTIDE SEQUENCE [LARGE SCALE GENOMIC DNA]</scope>
    <source>
        <strain evidence="5 6">YIT 12057</strain>
    </source>
</reference>
<feature type="active site" description="Proton acceptor" evidence="2">
    <location>
        <position position="180"/>
    </location>
</feature>
<dbReference type="PIRSF" id="PIRSF000390">
    <property type="entry name" value="PLP_StrS"/>
    <property type="match status" value="1"/>
</dbReference>
<feature type="modified residue" description="N6-(pyridoxal phosphate)lysine" evidence="3">
    <location>
        <position position="180"/>
    </location>
</feature>
<dbReference type="RefSeq" id="WP_009126700.1">
    <property type="nucleotide sequence ID" value="NZ_GL882691.1"/>
</dbReference>
<evidence type="ECO:0000313" key="5">
    <source>
        <dbReference type="EMBL" id="EGF51577.1"/>
    </source>
</evidence>
<dbReference type="InterPro" id="IPR015421">
    <property type="entry name" value="PyrdxlP-dep_Trfase_major"/>
</dbReference>
<name>F3PXJ5_9BACE</name>
<comment type="similarity">
    <text evidence="1 4">Belongs to the DegT/DnrJ/EryC1 family.</text>
</comment>
<keyword evidence="6" id="KW-1185">Reference proteome</keyword>
<dbReference type="InterPro" id="IPR000653">
    <property type="entry name" value="DegT/StrS_aminotransferase"/>
</dbReference>
<dbReference type="GeneID" id="86050864"/>
<dbReference type="EMBL" id="AFBN01000099">
    <property type="protein sequence ID" value="EGF51577.1"/>
    <property type="molecule type" value="Genomic_DNA"/>
</dbReference>
<dbReference type="InterPro" id="IPR015424">
    <property type="entry name" value="PyrdxlP-dep_Trfase"/>
</dbReference>
<organism evidence="5 6">
    <name type="scientific">Bacteroides fluxus YIT 12057</name>
    <dbReference type="NCBI Taxonomy" id="763034"/>
    <lineage>
        <taxon>Bacteria</taxon>
        <taxon>Pseudomonadati</taxon>
        <taxon>Bacteroidota</taxon>
        <taxon>Bacteroidia</taxon>
        <taxon>Bacteroidales</taxon>
        <taxon>Bacteroidaceae</taxon>
        <taxon>Bacteroides</taxon>
    </lineage>
</organism>
<dbReference type="Gene3D" id="3.90.1150.10">
    <property type="entry name" value="Aspartate Aminotransferase, domain 1"/>
    <property type="match status" value="1"/>
</dbReference>
<dbReference type="PANTHER" id="PTHR30244:SF34">
    <property type="entry name" value="DTDP-4-AMINO-4,6-DIDEOXYGALACTOSE TRANSAMINASE"/>
    <property type="match status" value="1"/>
</dbReference>
<dbReference type="PANTHER" id="PTHR30244">
    <property type="entry name" value="TRANSAMINASE"/>
    <property type="match status" value="1"/>
</dbReference>
<evidence type="ECO:0000256" key="3">
    <source>
        <dbReference type="PIRSR" id="PIRSR000390-2"/>
    </source>
</evidence>
<evidence type="ECO:0000256" key="2">
    <source>
        <dbReference type="PIRSR" id="PIRSR000390-1"/>
    </source>
</evidence>
<dbReference type="HOGENOM" id="CLU_033332_7_2_10"/>